<name>A0A3S0RR20_9HYPH</name>
<keyword evidence="7 8" id="KW-0472">Membrane</keyword>
<dbReference type="GO" id="GO:0005886">
    <property type="term" value="C:plasma membrane"/>
    <property type="evidence" value="ECO:0007669"/>
    <property type="project" value="UniProtKB-SubCell"/>
</dbReference>
<feature type="transmembrane region" description="Helical" evidence="8">
    <location>
        <begin position="145"/>
        <end position="164"/>
    </location>
</feature>
<dbReference type="AlphaFoldDB" id="A0A3S0RR20"/>
<dbReference type="RefSeq" id="WP_126910786.1">
    <property type="nucleotide sequence ID" value="NZ_ML133771.1"/>
</dbReference>
<feature type="transmembrane region" description="Helical" evidence="8">
    <location>
        <begin position="28"/>
        <end position="52"/>
    </location>
</feature>
<sequence length="338" mass="33688">MSAEVEFAPSGFSAAEPPRPAGNIAAAALRFGSLIAFAAILIVFSLTAPYFLSIGNIGNVLGQSAISGVLAIGLTIVLIAGGSNVVTGGIDLSLAANMGLSAAVYASLTQLGYGDATAIAAAILTGALIGTVNAIAVVYAGIVPLLATLAVMNVVAGLELVLTGNTVLPASTPFLSALSASDPFGIPVLAYVLLGFTAIATAIVQYTPLGLRLYAVGEFPDAARAAGLPLRRLLAGTFVASGLSGGIAGILSVSYLSGSTTGSGEMLLPVVVTALLGSVFSRRLVPTVTGTLLSALLVGFLTNGFQLLNISSTLVSGVQGVLILIVVSATTLLRRQES</sequence>
<evidence type="ECO:0000256" key="2">
    <source>
        <dbReference type="ARBA" id="ARBA00022448"/>
    </source>
</evidence>
<feature type="transmembrane region" description="Helical" evidence="8">
    <location>
        <begin position="184"/>
        <end position="204"/>
    </location>
</feature>
<feature type="transmembrane region" description="Helical" evidence="8">
    <location>
        <begin position="262"/>
        <end position="280"/>
    </location>
</feature>
<feature type="transmembrane region" description="Helical" evidence="8">
    <location>
        <begin position="287"/>
        <end position="308"/>
    </location>
</feature>
<evidence type="ECO:0000256" key="6">
    <source>
        <dbReference type="ARBA" id="ARBA00022989"/>
    </source>
</evidence>
<organism evidence="9 10">
    <name type="scientific">Rhizobium chutanense</name>
    <dbReference type="NCBI Taxonomy" id="2035448"/>
    <lineage>
        <taxon>Bacteria</taxon>
        <taxon>Pseudomonadati</taxon>
        <taxon>Pseudomonadota</taxon>
        <taxon>Alphaproteobacteria</taxon>
        <taxon>Hyphomicrobiales</taxon>
        <taxon>Rhizobiaceae</taxon>
        <taxon>Rhizobium/Agrobacterium group</taxon>
        <taxon>Rhizobium</taxon>
    </lineage>
</organism>
<gene>
    <name evidence="9" type="ORF">EFR84_23715</name>
</gene>
<proteinExistence type="predicted"/>
<keyword evidence="5 8" id="KW-0812">Transmembrane</keyword>
<dbReference type="Pfam" id="PF02653">
    <property type="entry name" value="BPD_transp_2"/>
    <property type="match status" value="1"/>
</dbReference>
<feature type="transmembrane region" description="Helical" evidence="8">
    <location>
        <begin position="314"/>
        <end position="333"/>
    </location>
</feature>
<keyword evidence="2" id="KW-0813">Transport</keyword>
<evidence type="ECO:0000256" key="7">
    <source>
        <dbReference type="ARBA" id="ARBA00023136"/>
    </source>
</evidence>
<dbReference type="EMBL" id="RJTJ01000024">
    <property type="protein sequence ID" value="RUM00761.1"/>
    <property type="molecule type" value="Genomic_DNA"/>
</dbReference>
<evidence type="ECO:0000313" key="10">
    <source>
        <dbReference type="Proteomes" id="UP000278081"/>
    </source>
</evidence>
<dbReference type="OrthoDB" id="7028789at2"/>
<evidence type="ECO:0000256" key="8">
    <source>
        <dbReference type="SAM" id="Phobius"/>
    </source>
</evidence>
<comment type="subcellular location">
    <subcellularLocation>
        <location evidence="1">Cell membrane</location>
        <topology evidence="1">Multi-pass membrane protein</topology>
    </subcellularLocation>
</comment>
<evidence type="ECO:0000313" key="9">
    <source>
        <dbReference type="EMBL" id="RUM00761.1"/>
    </source>
</evidence>
<feature type="transmembrane region" description="Helical" evidence="8">
    <location>
        <begin position="64"/>
        <end position="82"/>
    </location>
</feature>
<keyword evidence="6 8" id="KW-1133">Transmembrane helix</keyword>
<feature type="transmembrane region" description="Helical" evidence="8">
    <location>
        <begin position="233"/>
        <end position="256"/>
    </location>
</feature>
<evidence type="ECO:0000256" key="4">
    <source>
        <dbReference type="ARBA" id="ARBA00022519"/>
    </source>
</evidence>
<accession>A0A3S0RR20</accession>
<comment type="caution">
    <text evidence="9">The sequence shown here is derived from an EMBL/GenBank/DDBJ whole genome shotgun (WGS) entry which is preliminary data.</text>
</comment>
<protein>
    <submittedName>
        <fullName evidence="9">ABC transporter permease</fullName>
    </submittedName>
</protein>
<dbReference type="GO" id="GO:0022857">
    <property type="term" value="F:transmembrane transporter activity"/>
    <property type="evidence" value="ECO:0007669"/>
    <property type="project" value="InterPro"/>
</dbReference>
<evidence type="ECO:0000256" key="3">
    <source>
        <dbReference type="ARBA" id="ARBA00022475"/>
    </source>
</evidence>
<keyword evidence="3" id="KW-1003">Cell membrane</keyword>
<dbReference type="PANTHER" id="PTHR32196">
    <property type="entry name" value="ABC TRANSPORTER PERMEASE PROTEIN YPHD-RELATED-RELATED"/>
    <property type="match status" value="1"/>
</dbReference>
<feature type="transmembrane region" description="Helical" evidence="8">
    <location>
        <begin position="119"/>
        <end position="138"/>
    </location>
</feature>
<keyword evidence="4" id="KW-0997">Cell inner membrane</keyword>
<evidence type="ECO:0000256" key="5">
    <source>
        <dbReference type="ARBA" id="ARBA00022692"/>
    </source>
</evidence>
<dbReference type="CDD" id="cd06579">
    <property type="entry name" value="TM_PBP1_transp_AraH_like"/>
    <property type="match status" value="1"/>
</dbReference>
<evidence type="ECO:0000256" key="1">
    <source>
        <dbReference type="ARBA" id="ARBA00004651"/>
    </source>
</evidence>
<reference evidence="9 10" key="1">
    <citation type="submission" date="2018-11" db="EMBL/GenBank/DDBJ databases">
        <title>Rhizobium chutanense sp. nov., isolated from root nodules of Phaseolus vulgaris in China.</title>
        <authorList>
            <person name="Huo Y."/>
        </authorList>
    </citation>
    <scope>NUCLEOTIDE SEQUENCE [LARGE SCALE GENOMIC DNA]</scope>
    <source>
        <strain evidence="9 10">C16</strain>
    </source>
</reference>
<dbReference type="Proteomes" id="UP000278081">
    <property type="component" value="Unassembled WGS sequence"/>
</dbReference>
<dbReference type="InterPro" id="IPR001851">
    <property type="entry name" value="ABC_transp_permease"/>
</dbReference>
<dbReference type="PANTHER" id="PTHR32196:SF21">
    <property type="entry name" value="ABC TRANSPORTER PERMEASE PROTEIN YPHD-RELATED"/>
    <property type="match status" value="1"/>
</dbReference>